<feature type="region of interest" description="Disordered" evidence="1">
    <location>
        <begin position="1"/>
        <end position="34"/>
    </location>
</feature>
<feature type="compositionally biased region" description="Basic and acidic residues" evidence="1">
    <location>
        <begin position="702"/>
        <end position="731"/>
    </location>
</feature>
<feature type="compositionally biased region" description="Basic residues" evidence="1">
    <location>
        <begin position="732"/>
        <end position="742"/>
    </location>
</feature>
<feature type="compositionally biased region" description="Basic and acidic residues" evidence="1">
    <location>
        <begin position="586"/>
        <end position="597"/>
    </location>
</feature>
<dbReference type="OMA" id="IAGHKNE"/>
<feature type="region of interest" description="Disordered" evidence="1">
    <location>
        <begin position="638"/>
        <end position="747"/>
    </location>
</feature>
<feature type="region of interest" description="Disordered" evidence="1">
    <location>
        <begin position="501"/>
        <end position="543"/>
    </location>
</feature>
<feature type="compositionally biased region" description="Basic and acidic residues" evidence="1">
    <location>
        <begin position="1"/>
        <end position="18"/>
    </location>
</feature>
<feature type="region of interest" description="Disordered" evidence="1">
    <location>
        <begin position="1551"/>
        <end position="1571"/>
    </location>
</feature>
<dbReference type="InterPro" id="IPR011004">
    <property type="entry name" value="Trimer_LpxA-like_sf"/>
</dbReference>
<proteinExistence type="predicted"/>
<dbReference type="SUPFAM" id="SSF51161">
    <property type="entry name" value="Trimeric LpxA-like enzymes"/>
    <property type="match status" value="1"/>
</dbReference>
<feature type="region of interest" description="Disordered" evidence="1">
    <location>
        <begin position="586"/>
        <end position="605"/>
    </location>
</feature>
<comment type="caution">
    <text evidence="2">The sequence shown here is derived from an EMBL/GenBank/DDBJ whole genome shotgun (WGS) entry which is preliminary data.</text>
</comment>
<feature type="compositionally biased region" description="Basic and acidic residues" evidence="1">
    <location>
        <begin position="1551"/>
        <end position="1569"/>
    </location>
</feature>
<dbReference type="RefSeq" id="XP_028542360.1">
    <property type="nucleotide sequence ID" value="XM_028686559.1"/>
</dbReference>
<sequence>MKDPRCEDERVDSHRGEIPTRTNNDRRKKKKKEEKCTSKITNFFKIVKSSEVNKSVQINEGIEINNGVEMKKSTRINNGIEVNKSARINNGIEVNKSARINNGIEVNKSARINKSIESSSIFTCQDARPANEHSSDVSTMINFNPHPKDAVLKQIIYPTCDENLHNDVNAEGETRKIEHITKKQNPFSAPPSTENELKNKKNRISINSRELSCGITNIKSILSRDANRVTTVESPLKWKEDEVWKLEYDEENVEEIHRKVEAKMEECQKHMCDKMEAPLKNFQNQSQDSVNKTKRGFKRKKKDSDEINVSLNMNIAEKDDLNSASVADSSNNPELYCFPNLFEERNNNSETCNVEPSKRDIRNENSECSSPSPSFQNCTKVVKARKISLVNFFGDDIQITVNVNEGDDISKDGLSSADSDESDTSLGCTRNGVRSSTQSGIESTVRGNRIGRKVRHAEECVDKAEPYRKQNASYKRNSISDGESYKQKNCLIYAKCEKSGNKKQNKTNSSGEIKGEKKLHTNDEQSENEQLDNSPPSEDRKDYLKENKRILKSDNEFELERAKTKRLRIGRIRCTVVGAHKGIGREMKTDANDDNGRKSLSNKSGRKTCLNIGFINNFNKKEEMEWSESNAYMGSAVSTEHYDDDGDDNDDDGDDNDDDEDDNDDDEDDNDDDEDDNDDDEDDNDDDDDDNDDDEDGSEDDNQNHHDQHSDSRETGKAVLAKHVETGDKLGGKAKKKERKKKDSTIRNNYKSKLYELQNNVQEKLTSIKNNFRLNDNVNDILNEKKKIKILRILNKYYFDREYNDYAELKTGNSQGHGEKSIIWEESKLMDTTPRELLRDNSNKPFTFFIAGKFTLFSNFALVRKLKDFGYGITNNLRRSNSLIIGQDLNEDFIKKMSNYNGPIFDEKGILCHLNIDIKKRINLFTPINKNNAKRYKFMLNETNINNASNSVIEKKIQHFCKMIKKNIVEISDATNSGDKKMLLSHFTRRLNNFFIFLHMAREKFHSNMNSMMNVYRTRYYQLVHSVLNEEKSFEFVLLAQKLCNDLSTCSISDDLLMTTPVGLAHGGSALAEDHMDNHMNTIQSGTLYPTDIYSLKAQFEEDVVTRRTKTHTCTSVVYGKGKESAIEEKESKRVIERENFPSSEEDSSLEYISPDEYFKETNVSGLTPNEEKEAKSEVLNSFEKKITQNMKKSEKLKIVTSLWSVFFRPNSLYEIAGHKNEIFKLYKILKKFFPESDEATNQSCGKHTSKELKQLKYKSNIHQDKNNIIFLVYPPNCGVKRLVELICYACDLCPIYENKVQKYKNINYFFKYTHGLKPISIYNANKLDKTSMKELNLRNDVSICMYEDKNYVINNMSNLPLSLLDNINHILIKFCYPSRKSLFYRCFAVSSCLIKNINKKLFKTLFETCRLKDFSYSIENVYSKMHLMSAYVNYVHERGDGMGSSEIGSGDSCISADANRTCSRGIIQAKGTTKPGQSLTDVLTFPNNVIQAYMSNHLMNRFFMRNYDEIQRDMHLSYGLADRLTDGPNHGTDNSVLSREIIKYWDKNEKNDDNTNVKQERETMETQGRKSNTLKQLNDEYYFFRGFDEEDIRFVVYDWYDKMYIENGNLTFDLSIKKNNNIMDEGNDYLYMDDKSRRDRAHILIKVLELFLCSSILIKSNDININLIAVDMAVYWRKYLFMNPSYTVKWCNTTNRKKIGKKKKKKKKKKKNLYMYQNGTEVTTLISSNNNDFINEVKLKDHFKGKMDKCNKIFSDKVKKYKSLMLHFGCPFNFSSASIVYDILQNNKVVNFALRKHR</sequence>
<evidence type="ECO:0000256" key="1">
    <source>
        <dbReference type="SAM" id="MobiDB-lite"/>
    </source>
</evidence>
<evidence type="ECO:0000313" key="2">
    <source>
        <dbReference type="EMBL" id="GAW79771.1"/>
    </source>
</evidence>
<protein>
    <submittedName>
        <fullName evidence="2">Uncharacterized protein</fullName>
    </submittedName>
</protein>
<name>A0A1Y1JB59_PLAGO</name>
<feature type="region of interest" description="Disordered" evidence="1">
    <location>
        <begin position="283"/>
        <end position="304"/>
    </location>
</feature>
<evidence type="ECO:0000313" key="3">
    <source>
        <dbReference type="Proteomes" id="UP000195521"/>
    </source>
</evidence>
<feature type="compositionally biased region" description="Polar residues" evidence="1">
    <location>
        <begin position="424"/>
        <end position="446"/>
    </location>
</feature>
<feature type="compositionally biased region" description="Acidic residues" evidence="1">
    <location>
        <begin position="642"/>
        <end position="701"/>
    </location>
</feature>
<organism evidence="2 3">
    <name type="scientific">Plasmodium gonderi</name>
    <dbReference type="NCBI Taxonomy" id="77519"/>
    <lineage>
        <taxon>Eukaryota</taxon>
        <taxon>Sar</taxon>
        <taxon>Alveolata</taxon>
        <taxon>Apicomplexa</taxon>
        <taxon>Aconoidasida</taxon>
        <taxon>Haemosporida</taxon>
        <taxon>Plasmodiidae</taxon>
        <taxon>Plasmodium</taxon>
        <taxon>Plasmodium (Plasmodium)</taxon>
    </lineage>
</organism>
<dbReference type="Proteomes" id="UP000195521">
    <property type="component" value="Unassembled WGS sequence"/>
</dbReference>
<gene>
    <name evidence="2" type="ORF">PGO_051810</name>
</gene>
<dbReference type="OrthoDB" id="386672at2759"/>
<feature type="compositionally biased region" description="Basic and acidic residues" evidence="1">
    <location>
        <begin position="513"/>
        <end position="523"/>
    </location>
</feature>
<accession>A0A1Y1JB59</accession>
<dbReference type="EMBL" id="BDQF01000006">
    <property type="protein sequence ID" value="GAW79771.1"/>
    <property type="molecule type" value="Genomic_DNA"/>
</dbReference>
<keyword evidence="3" id="KW-1185">Reference proteome</keyword>
<feature type="region of interest" description="Disordered" evidence="1">
    <location>
        <begin position="406"/>
        <end position="450"/>
    </location>
</feature>
<dbReference type="GeneID" id="39746483"/>
<feature type="compositionally biased region" description="Basic residues" evidence="1">
    <location>
        <begin position="292"/>
        <end position="301"/>
    </location>
</feature>
<reference evidence="3" key="1">
    <citation type="submission" date="2017-04" db="EMBL/GenBank/DDBJ databases">
        <title>Plasmodium gonderi genome.</title>
        <authorList>
            <person name="Arisue N."/>
            <person name="Honma H."/>
            <person name="Kawai S."/>
            <person name="Tougan T."/>
            <person name="Tanabe K."/>
            <person name="Horii T."/>
        </authorList>
    </citation>
    <scope>NUCLEOTIDE SEQUENCE [LARGE SCALE GENOMIC DNA]</scope>
    <source>
        <strain evidence="3">ATCC 30045</strain>
    </source>
</reference>